<evidence type="ECO:0000313" key="2">
    <source>
        <dbReference type="EMBL" id="PTB35058.1"/>
    </source>
</evidence>
<organism evidence="2 3">
    <name type="scientific">Trichoderma asperellum (strain ATCC 204424 / CBS 433.97 / NBRC 101777)</name>
    <dbReference type="NCBI Taxonomy" id="1042311"/>
    <lineage>
        <taxon>Eukaryota</taxon>
        <taxon>Fungi</taxon>
        <taxon>Dikarya</taxon>
        <taxon>Ascomycota</taxon>
        <taxon>Pezizomycotina</taxon>
        <taxon>Sordariomycetes</taxon>
        <taxon>Hypocreomycetidae</taxon>
        <taxon>Hypocreales</taxon>
        <taxon>Hypocreaceae</taxon>
        <taxon>Trichoderma</taxon>
    </lineage>
</organism>
<dbReference type="PANTHER" id="PTHR11559">
    <property type="entry name" value="CARBOXYLESTERASE"/>
    <property type="match status" value="1"/>
</dbReference>
<dbReference type="Gene3D" id="3.40.50.1820">
    <property type="entry name" value="alpha/beta hydrolase"/>
    <property type="match status" value="1"/>
</dbReference>
<accession>A0A2T3YR64</accession>
<dbReference type="EMBL" id="KZ679282">
    <property type="protein sequence ID" value="PTB35058.1"/>
    <property type="molecule type" value="Genomic_DNA"/>
</dbReference>
<reference evidence="2 3" key="1">
    <citation type="submission" date="2016-07" db="EMBL/GenBank/DDBJ databases">
        <title>Multiple horizontal gene transfer events from other fungi enriched the ability of initially mycotrophic Trichoderma (Ascomycota) to feed on dead plant biomass.</title>
        <authorList>
            <consortium name="DOE Joint Genome Institute"/>
            <person name="Aerts A."/>
            <person name="Atanasova L."/>
            <person name="Chenthamara K."/>
            <person name="Zhang J."/>
            <person name="Grujic M."/>
            <person name="Henrissat B."/>
            <person name="Kuo A."/>
            <person name="Salamov A."/>
            <person name="Lipzen A."/>
            <person name="Labutti K."/>
            <person name="Barry K."/>
            <person name="Miao Y."/>
            <person name="Rahimi M.J."/>
            <person name="Shen Q."/>
            <person name="Grigoriev I.V."/>
            <person name="Kubicek C.P."/>
            <person name="Druzhinina I.S."/>
        </authorList>
    </citation>
    <scope>NUCLEOTIDE SEQUENCE [LARGE SCALE GENOMIC DNA]</scope>
    <source>
        <strain evidence="2 3">CBS 433.97</strain>
    </source>
</reference>
<dbReference type="InterPro" id="IPR050309">
    <property type="entry name" value="Type-B_Carboxylest/Lipase"/>
</dbReference>
<dbReference type="Proteomes" id="UP000240493">
    <property type="component" value="Unassembled WGS sequence"/>
</dbReference>
<dbReference type="AlphaFoldDB" id="A0A2T3YR64"/>
<evidence type="ECO:0000313" key="3">
    <source>
        <dbReference type="Proteomes" id="UP000240493"/>
    </source>
</evidence>
<feature type="non-terminal residue" evidence="2">
    <location>
        <position position="1"/>
    </location>
</feature>
<proteinExistence type="predicted"/>
<protein>
    <recommendedName>
        <fullName evidence="1">Carboxylesterase type B domain-containing protein</fullName>
    </recommendedName>
</protein>
<dbReference type="Pfam" id="PF00135">
    <property type="entry name" value="COesterase"/>
    <property type="match status" value="1"/>
</dbReference>
<sequence>ETCLALNVVRPASVVNETFKLLVVDWIHGDAFSIGSGCEEQYNTSFLVSQPRLLGIGKPIIAVTTTYSLSAWGFLYSLEGVGTGNTNVGLRDQHQALQRIQENIATFGGNP</sequence>
<dbReference type="OrthoDB" id="408631at2759"/>
<name>A0A2T3YR64_TRIA4</name>
<dbReference type="InterPro" id="IPR029058">
    <property type="entry name" value="AB_hydrolase_fold"/>
</dbReference>
<feature type="domain" description="Carboxylesterase type B" evidence="1">
    <location>
        <begin position="1"/>
        <end position="111"/>
    </location>
</feature>
<keyword evidence="3" id="KW-1185">Reference proteome</keyword>
<dbReference type="InterPro" id="IPR002018">
    <property type="entry name" value="CarbesteraseB"/>
</dbReference>
<evidence type="ECO:0000259" key="1">
    <source>
        <dbReference type="Pfam" id="PF00135"/>
    </source>
</evidence>
<dbReference type="SUPFAM" id="SSF53474">
    <property type="entry name" value="alpha/beta-Hydrolases"/>
    <property type="match status" value="1"/>
</dbReference>
<dbReference type="STRING" id="1042311.A0A2T3YR64"/>
<gene>
    <name evidence="2" type="ORF">M441DRAFT_154211</name>
</gene>